<protein>
    <recommendedName>
        <fullName evidence="2">DNA polymerase III subunit delta'</fullName>
        <ecNumber evidence="1">2.7.7.7</ecNumber>
    </recommendedName>
</protein>
<organism evidence="9 10">
    <name type="scientific">Cycloclasticus pugetii</name>
    <dbReference type="NCBI Taxonomy" id="34068"/>
    <lineage>
        <taxon>Bacteria</taxon>
        <taxon>Pseudomonadati</taxon>
        <taxon>Pseudomonadota</taxon>
        <taxon>Gammaproteobacteria</taxon>
        <taxon>Thiotrichales</taxon>
        <taxon>Piscirickettsiaceae</taxon>
        <taxon>Cycloclasticus</taxon>
    </lineage>
</organism>
<dbReference type="Proteomes" id="UP000015462">
    <property type="component" value="Unassembled WGS sequence"/>
</dbReference>
<dbReference type="Gene3D" id="3.40.50.300">
    <property type="entry name" value="P-loop containing nucleotide triphosphate hydrolases"/>
    <property type="match status" value="1"/>
</dbReference>
<dbReference type="PANTHER" id="PTHR11669:SF8">
    <property type="entry name" value="DNA POLYMERASE III SUBUNIT DELTA"/>
    <property type="match status" value="1"/>
</dbReference>
<evidence type="ECO:0000256" key="4">
    <source>
        <dbReference type="ARBA" id="ARBA00022695"/>
    </source>
</evidence>
<proteinExistence type="predicted"/>
<name>A0AB33Z442_9GAMM</name>
<dbReference type="Pfam" id="PF09115">
    <property type="entry name" value="DNApol3-delta_C"/>
    <property type="match status" value="1"/>
</dbReference>
<comment type="caution">
    <text evidence="9">The sequence shown here is derived from an EMBL/GenBank/DDBJ whole genome shotgun (WGS) entry which is preliminary data.</text>
</comment>
<keyword evidence="5" id="KW-0235">DNA replication</keyword>
<dbReference type="AlphaFoldDB" id="A0AB33Z442"/>
<evidence type="ECO:0000256" key="1">
    <source>
        <dbReference type="ARBA" id="ARBA00012417"/>
    </source>
</evidence>
<comment type="catalytic activity">
    <reaction evidence="7">
        <text>DNA(n) + a 2'-deoxyribonucleoside 5'-triphosphate = DNA(n+1) + diphosphate</text>
        <dbReference type="Rhea" id="RHEA:22508"/>
        <dbReference type="Rhea" id="RHEA-COMP:17339"/>
        <dbReference type="Rhea" id="RHEA-COMP:17340"/>
        <dbReference type="ChEBI" id="CHEBI:33019"/>
        <dbReference type="ChEBI" id="CHEBI:61560"/>
        <dbReference type="ChEBI" id="CHEBI:173112"/>
        <dbReference type="EC" id="2.7.7.7"/>
    </reaction>
</comment>
<dbReference type="GO" id="GO:0006261">
    <property type="term" value="P:DNA-templated DNA replication"/>
    <property type="evidence" value="ECO:0007669"/>
    <property type="project" value="TreeGrafter"/>
</dbReference>
<dbReference type="Gene3D" id="1.20.272.10">
    <property type="match status" value="1"/>
</dbReference>
<dbReference type="EMBL" id="ASHL01000002">
    <property type="protein sequence ID" value="EPD13793.1"/>
    <property type="molecule type" value="Genomic_DNA"/>
</dbReference>
<dbReference type="InterPro" id="IPR050238">
    <property type="entry name" value="DNA_Rep/Repair_Clamp_Loader"/>
</dbReference>
<evidence type="ECO:0000256" key="5">
    <source>
        <dbReference type="ARBA" id="ARBA00022705"/>
    </source>
</evidence>
<keyword evidence="3" id="KW-0808">Transferase</keyword>
<keyword evidence="10" id="KW-1185">Reference proteome</keyword>
<gene>
    <name evidence="9" type="ORF">L196_04631</name>
</gene>
<evidence type="ECO:0000256" key="3">
    <source>
        <dbReference type="ARBA" id="ARBA00022679"/>
    </source>
</evidence>
<evidence type="ECO:0000313" key="9">
    <source>
        <dbReference type="EMBL" id="EPD13793.1"/>
    </source>
</evidence>
<dbReference type="GO" id="GO:0003887">
    <property type="term" value="F:DNA-directed DNA polymerase activity"/>
    <property type="evidence" value="ECO:0007669"/>
    <property type="project" value="UniProtKB-KW"/>
</dbReference>
<dbReference type="EC" id="2.7.7.7" evidence="1"/>
<evidence type="ECO:0000256" key="6">
    <source>
        <dbReference type="ARBA" id="ARBA00022932"/>
    </source>
</evidence>
<accession>A0AB33Z442</accession>
<feature type="domain" description="DNA polymerase III delta subunit C-terminal" evidence="8">
    <location>
        <begin position="211"/>
        <end position="321"/>
    </location>
</feature>
<dbReference type="Pfam" id="PF13177">
    <property type="entry name" value="DNA_pol3_delta2"/>
    <property type="match status" value="1"/>
</dbReference>
<evidence type="ECO:0000256" key="7">
    <source>
        <dbReference type="ARBA" id="ARBA00049244"/>
    </source>
</evidence>
<dbReference type="PANTHER" id="PTHR11669">
    <property type="entry name" value="REPLICATION FACTOR C / DNA POLYMERASE III GAMMA-TAU SUBUNIT"/>
    <property type="match status" value="1"/>
</dbReference>
<dbReference type="RefSeq" id="WP_016390113.1">
    <property type="nucleotide sequence ID" value="NZ_KE646806.1"/>
</dbReference>
<dbReference type="GO" id="GO:0009360">
    <property type="term" value="C:DNA polymerase III complex"/>
    <property type="evidence" value="ECO:0007669"/>
    <property type="project" value="InterPro"/>
</dbReference>
<reference evidence="9 10" key="1">
    <citation type="journal article" date="2013" name="Genome Announc.">
        <title>Genome Sequence of the Pyrene- and Fluoranthene-Degrading Bacterium Cycloclasticus sp. Strain PY97M.</title>
        <authorList>
            <person name="Cui Z."/>
            <person name="Xu G."/>
            <person name="Li Q."/>
            <person name="Gao W."/>
            <person name="Zheng L."/>
        </authorList>
    </citation>
    <scope>NUCLEOTIDE SEQUENCE [LARGE SCALE GENOMIC DNA]</scope>
    <source>
        <strain evidence="9 10">PY97M</strain>
    </source>
</reference>
<evidence type="ECO:0000256" key="2">
    <source>
        <dbReference type="ARBA" id="ARBA00014363"/>
    </source>
</evidence>
<dbReference type="InterPro" id="IPR015199">
    <property type="entry name" value="DNA_pol_III_delta_C"/>
</dbReference>
<evidence type="ECO:0000259" key="8">
    <source>
        <dbReference type="Pfam" id="PF09115"/>
    </source>
</evidence>
<keyword evidence="4" id="KW-0548">Nucleotidyltransferase</keyword>
<keyword evidence="6" id="KW-0239">DNA-directed DNA polymerase</keyword>
<dbReference type="SUPFAM" id="SSF52540">
    <property type="entry name" value="P-loop containing nucleoside triphosphate hydrolases"/>
    <property type="match status" value="1"/>
</dbReference>
<dbReference type="GO" id="GO:0003677">
    <property type="term" value="F:DNA binding"/>
    <property type="evidence" value="ECO:0007669"/>
    <property type="project" value="InterPro"/>
</dbReference>
<evidence type="ECO:0000313" key="10">
    <source>
        <dbReference type="Proteomes" id="UP000015462"/>
    </source>
</evidence>
<dbReference type="InterPro" id="IPR027417">
    <property type="entry name" value="P-loop_NTPase"/>
</dbReference>
<sequence>MSNQLQAVYPWLQNYWGPLSRYLKQDRLPSALILVGNEGLGVSSLAIAFAHRAVCSSSLDEPFACGLCEACLLFKADNYPDFFHVIPEEGKTSIKIEPIRQLMSSLALSNQYTKPRIVVIDPADAMSHSAANSLLKTLEEPSENTCLVLIVNQLSKVPATIRSRCQLITVKGIELTEAKDWLVGLGCKEPEQYLSLANNAPLYAKELWQKEALKIRKLLLNNFIELLKGRLDPVLFAEKCISLKGLPVLKWLMSWLSDAIKCAHGALDNQLMNPELRADLKVFIETLHLKGMHTLLEQLNYLTSLESNQVNQQLMLEEFAIQSYSLTRK</sequence>